<dbReference type="AlphaFoldDB" id="A0A4R2NBL8"/>
<evidence type="ECO:0000256" key="1">
    <source>
        <dbReference type="ARBA" id="ARBA00004141"/>
    </source>
</evidence>
<protein>
    <submittedName>
        <fullName evidence="8">Cobalt/nickel transport system permease protein</fullName>
    </submittedName>
</protein>
<comment type="subcellular location">
    <subcellularLocation>
        <location evidence="1">Membrane</location>
        <topology evidence="1">Multi-pass membrane protein</topology>
    </subcellularLocation>
</comment>
<keyword evidence="5 7" id="KW-1133">Transmembrane helix</keyword>
<dbReference type="InterPro" id="IPR003339">
    <property type="entry name" value="ABC/ECF_trnsptr_transmembrane"/>
</dbReference>
<keyword evidence="4 7" id="KW-0812">Transmembrane</keyword>
<feature type="transmembrane region" description="Helical" evidence="7">
    <location>
        <begin position="21"/>
        <end position="43"/>
    </location>
</feature>
<evidence type="ECO:0000256" key="5">
    <source>
        <dbReference type="ARBA" id="ARBA00022989"/>
    </source>
</evidence>
<dbReference type="OrthoDB" id="7033073at2"/>
<evidence type="ECO:0000256" key="2">
    <source>
        <dbReference type="ARBA" id="ARBA00008564"/>
    </source>
</evidence>
<feature type="transmembrane region" description="Helical" evidence="7">
    <location>
        <begin position="49"/>
        <end position="67"/>
    </location>
</feature>
<evidence type="ECO:0000256" key="3">
    <source>
        <dbReference type="ARBA" id="ARBA00022475"/>
    </source>
</evidence>
<dbReference type="RefSeq" id="WP_132500709.1">
    <property type="nucleotide sequence ID" value="NZ_LVXA01000001.1"/>
</dbReference>
<comment type="caution">
    <text evidence="8">The sequence shown here is derived from an EMBL/GenBank/DDBJ whole genome shotgun (WGS) entry which is preliminary data.</text>
</comment>
<evidence type="ECO:0000313" key="8">
    <source>
        <dbReference type="EMBL" id="TCP18460.1"/>
    </source>
</evidence>
<evidence type="ECO:0000256" key="4">
    <source>
        <dbReference type="ARBA" id="ARBA00022692"/>
    </source>
</evidence>
<gene>
    <name evidence="8" type="ORF">EV693_102140</name>
</gene>
<dbReference type="PANTHER" id="PTHR34857:SF2">
    <property type="entry name" value="SLL0384 PROTEIN"/>
    <property type="match status" value="1"/>
</dbReference>
<dbReference type="InterPro" id="IPR051611">
    <property type="entry name" value="ECF_transporter_component"/>
</dbReference>
<accession>A0A4R2NBL8</accession>
<comment type="similarity">
    <text evidence="2">Belongs to the CbiQ family.</text>
</comment>
<dbReference type="PANTHER" id="PTHR34857">
    <property type="entry name" value="SLL0384 PROTEIN"/>
    <property type="match status" value="1"/>
</dbReference>
<evidence type="ECO:0000313" key="9">
    <source>
        <dbReference type="Proteomes" id="UP000295537"/>
    </source>
</evidence>
<proteinExistence type="inferred from homology"/>
<dbReference type="Pfam" id="PF02361">
    <property type="entry name" value="CbiQ"/>
    <property type="match status" value="1"/>
</dbReference>
<dbReference type="Proteomes" id="UP000295537">
    <property type="component" value="Unassembled WGS sequence"/>
</dbReference>
<keyword evidence="9" id="KW-1185">Reference proteome</keyword>
<name>A0A4R2NBL8_9PAST</name>
<evidence type="ECO:0000256" key="6">
    <source>
        <dbReference type="ARBA" id="ARBA00023136"/>
    </source>
</evidence>
<evidence type="ECO:0000256" key="7">
    <source>
        <dbReference type="SAM" id="Phobius"/>
    </source>
</evidence>
<reference evidence="8 9" key="1">
    <citation type="submission" date="2019-03" db="EMBL/GenBank/DDBJ databases">
        <title>Genomic Encyclopedia of Type Strains, Phase IV (KMG-IV): sequencing the most valuable type-strain genomes for metagenomic binning, comparative biology and taxonomic classification.</title>
        <authorList>
            <person name="Goeker M."/>
        </authorList>
    </citation>
    <scope>NUCLEOTIDE SEQUENCE [LARGE SCALE GENOMIC DNA]</scope>
    <source>
        <strain evidence="8 9">DSM 16380</strain>
    </source>
</reference>
<dbReference type="GO" id="GO:0005886">
    <property type="term" value="C:plasma membrane"/>
    <property type="evidence" value="ECO:0007669"/>
    <property type="project" value="UniProtKB-ARBA"/>
</dbReference>
<sequence length="238" mass="27431">MKIASFLRRNDLLGRSGLSGHSGLLAPHWRLVYLFLWGILVSAIQHVDILVGLNSLVMFILLLLLTYHGKPLKQYLKRWCQFHFFTLGVWLTLSWKMESNGIICYANGVHLATLISLRMNLILCSSWLLLLNVNDTLLLQAVKRLPLPIKFQHLFVLTVRYIALFSELNTKMELAMKARGYQAKCNFRTIKMTVQRVALLLIHALLKVEQSERALKARGFQPLSYCAHRQTSTNRKRT</sequence>
<organism evidence="8 9">
    <name type="scientific">Nicoletella semolina</name>
    <dbReference type="NCBI Taxonomy" id="271160"/>
    <lineage>
        <taxon>Bacteria</taxon>
        <taxon>Pseudomonadati</taxon>
        <taxon>Pseudomonadota</taxon>
        <taxon>Gammaproteobacteria</taxon>
        <taxon>Pasteurellales</taxon>
        <taxon>Pasteurellaceae</taxon>
        <taxon>Nicoletella</taxon>
    </lineage>
</organism>
<dbReference type="EMBL" id="SLXJ01000002">
    <property type="protein sequence ID" value="TCP18460.1"/>
    <property type="molecule type" value="Genomic_DNA"/>
</dbReference>
<keyword evidence="6 7" id="KW-0472">Membrane</keyword>
<keyword evidence="3" id="KW-1003">Cell membrane</keyword>
<dbReference type="CDD" id="cd16914">
    <property type="entry name" value="EcfT"/>
    <property type="match status" value="1"/>
</dbReference>